<reference evidence="3" key="1">
    <citation type="submission" date="2017-10" db="EMBL/GenBank/DDBJ databases">
        <title>Rapid genome shrinkage in a self-fertile nematode reveals novel sperm competition proteins.</title>
        <authorList>
            <person name="Yin D."/>
            <person name="Schwarz E.M."/>
            <person name="Thomas C.G."/>
            <person name="Felde R.L."/>
            <person name="Korf I.F."/>
            <person name="Cutter A.D."/>
            <person name="Schartner C.M."/>
            <person name="Ralston E.J."/>
            <person name="Meyer B.J."/>
            <person name="Haag E.S."/>
        </authorList>
    </citation>
    <scope>NUCLEOTIDE SEQUENCE [LARGE SCALE GENOMIC DNA]</scope>
    <source>
        <strain evidence="3">JU1422</strain>
    </source>
</reference>
<proteinExistence type="predicted"/>
<sequence>MLIFKLAMISILGAAAMGLSCHSLDRYTNVVDVKHHQRFCYSIYNPAESSAAHGGQSIHPSRAAKMWHVTSNKDCELQKMNAFGEEYNVYVCTCFAHMCNYPFSFDEFKARNYTIAPDYYNLVNGALL</sequence>
<dbReference type="Proteomes" id="UP000230233">
    <property type="component" value="Chromosome V"/>
</dbReference>
<evidence type="ECO:0000313" key="3">
    <source>
        <dbReference type="Proteomes" id="UP000230233"/>
    </source>
</evidence>
<protein>
    <submittedName>
        <fullName evidence="2">Uncharacterized protein</fullName>
    </submittedName>
</protein>
<feature type="signal peptide" evidence="1">
    <location>
        <begin position="1"/>
        <end position="18"/>
    </location>
</feature>
<name>A0A2G5TUU6_9PELO</name>
<dbReference type="PROSITE" id="PS51257">
    <property type="entry name" value="PROKAR_LIPOPROTEIN"/>
    <property type="match status" value="1"/>
</dbReference>
<organism evidence="2 3">
    <name type="scientific">Caenorhabditis nigoni</name>
    <dbReference type="NCBI Taxonomy" id="1611254"/>
    <lineage>
        <taxon>Eukaryota</taxon>
        <taxon>Metazoa</taxon>
        <taxon>Ecdysozoa</taxon>
        <taxon>Nematoda</taxon>
        <taxon>Chromadorea</taxon>
        <taxon>Rhabditida</taxon>
        <taxon>Rhabditina</taxon>
        <taxon>Rhabditomorpha</taxon>
        <taxon>Rhabditoidea</taxon>
        <taxon>Rhabditidae</taxon>
        <taxon>Peloderinae</taxon>
        <taxon>Caenorhabditis</taxon>
    </lineage>
</organism>
<keyword evidence="3" id="KW-1185">Reference proteome</keyword>
<keyword evidence="1" id="KW-0732">Signal</keyword>
<feature type="chain" id="PRO_5013895838" evidence="1">
    <location>
        <begin position="19"/>
        <end position="128"/>
    </location>
</feature>
<dbReference type="AlphaFoldDB" id="A0A2G5TUU6"/>
<gene>
    <name evidence="2" type="primary">Cnig_chr_V.g22108</name>
    <name evidence="2" type="ORF">B9Z55_022108</name>
</gene>
<evidence type="ECO:0000256" key="1">
    <source>
        <dbReference type="SAM" id="SignalP"/>
    </source>
</evidence>
<evidence type="ECO:0000313" key="2">
    <source>
        <dbReference type="EMBL" id="PIC31080.1"/>
    </source>
</evidence>
<accession>A0A2G5TUU6</accession>
<comment type="caution">
    <text evidence="2">The sequence shown here is derived from an EMBL/GenBank/DDBJ whole genome shotgun (WGS) entry which is preliminary data.</text>
</comment>
<dbReference type="OrthoDB" id="5771086at2759"/>
<dbReference type="EMBL" id="PDUG01000005">
    <property type="protein sequence ID" value="PIC31080.1"/>
    <property type="molecule type" value="Genomic_DNA"/>
</dbReference>